<name>A0A4P9CEH6_EUBML</name>
<reference evidence="2 3" key="1">
    <citation type="submission" date="2018-05" db="EMBL/GenBank/DDBJ databases">
        <title>Genome comparison of Eubacterium sp.</title>
        <authorList>
            <person name="Feng Y."/>
            <person name="Sanchez-Andrea I."/>
            <person name="Stams A.J.M."/>
            <person name="De Vos W.M."/>
        </authorList>
    </citation>
    <scope>NUCLEOTIDE SEQUENCE [LARGE SCALE GENOMIC DNA]</scope>
    <source>
        <strain evidence="2 3">YI</strain>
    </source>
</reference>
<evidence type="ECO:0000313" key="2">
    <source>
        <dbReference type="EMBL" id="QCT73132.1"/>
    </source>
</evidence>
<keyword evidence="3" id="KW-1185">Reference proteome</keyword>
<keyword evidence="1" id="KW-1133">Transmembrane helix</keyword>
<organism evidence="2 3">
    <name type="scientific">Eubacterium maltosivorans</name>
    <dbReference type="NCBI Taxonomy" id="2041044"/>
    <lineage>
        <taxon>Bacteria</taxon>
        <taxon>Bacillati</taxon>
        <taxon>Bacillota</taxon>
        <taxon>Clostridia</taxon>
        <taxon>Eubacteriales</taxon>
        <taxon>Eubacteriaceae</taxon>
        <taxon>Eubacterium</taxon>
    </lineage>
</organism>
<accession>A0A4P9CEH6</accession>
<dbReference type="AlphaFoldDB" id="A0A4P9CEH6"/>
<dbReference type="Proteomes" id="UP000218387">
    <property type="component" value="Chromosome"/>
</dbReference>
<sequence>MFTTIIDTATTGQMTISTALICTFVSLILGLVIAVVYMAHGTYSKNFVITLALLPAMVQIVIMLVNGNLGTSVAVLGAFSLIRFRSVPGSSREISSIFFSMAVGLATGTGYVVFAAVITIVISLVMLILCRSPFGERKPLDKELRVTIPENLDYSEIFDDIFSTYTKKVSLERVKTTNLGSMYELSYHIVLKRDEDEKALIDAIRCRNGNLTVICGRPQTVSEAL</sequence>
<keyword evidence="1" id="KW-0472">Membrane</keyword>
<dbReference type="RefSeq" id="WP_096919015.1">
    <property type="nucleotide sequence ID" value="NZ_CP029487.1"/>
</dbReference>
<dbReference type="KEGG" id="emt:CPZ25_018035"/>
<keyword evidence="1" id="KW-0812">Transmembrane</keyword>
<proteinExistence type="predicted"/>
<feature type="transmembrane region" description="Helical" evidence="1">
    <location>
        <begin position="16"/>
        <end position="39"/>
    </location>
</feature>
<dbReference type="Pfam" id="PF16316">
    <property type="entry name" value="DUF4956"/>
    <property type="match status" value="1"/>
</dbReference>
<evidence type="ECO:0000313" key="3">
    <source>
        <dbReference type="Proteomes" id="UP000218387"/>
    </source>
</evidence>
<feature type="transmembrane region" description="Helical" evidence="1">
    <location>
        <begin position="97"/>
        <end position="130"/>
    </location>
</feature>
<feature type="transmembrane region" description="Helical" evidence="1">
    <location>
        <begin position="51"/>
        <end position="77"/>
    </location>
</feature>
<dbReference type="InterPro" id="IPR032531">
    <property type="entry name" value="DUF4956"/>
</dbReference>
<gene>
    <name evidence="2" type="ORF">CPZ25_018035</name>
</gene>
<evidence type="ECO:0000256" key="1">
    <source>
        <dbReference type="SAM" id="Phobius"/>
    </source>
</evidence>
<protein>
    <submittedName>
        <fullName evidence="2">DUF4956 domain-containing protein</fullName>
    </submittedName>
</protein>
<dbReference type="EMBL" id="CP029487">
    <property type="protein sequence ID" value="QCT73132.1"/>
    <property type="molecule type" value="Genomic_DNA"/>
</dbReference>